<dbReference type="Gene3D" id="2.40.50.1070">
    <property type="match status" value="1"/>
</dbReference>
<dbReference type="PROSITE" id="PS50102">
    <property type="entry name" value="RRM"/>
    <property type="match status" value="1"/>
</dbReference>
<dbReference type="GO" id="GO:0003723">
    <property type="term" value="F:RNA binding"/>
    <property type="evidence" value="ECO:0007669"/>
    <property type="project" value="UniProtKB-UniRule"/>
</dbReference>
<dbReference type="HOGENOM" id="CLU_845359_0_0_1"/>
<evidence type="ECO:0000256" key="1">
    <source>
        <dbReference type="ARBA" id="ARBA00022884"/>
    </source>
</evidence>
<accession>T1KTW8</accession>
<dbReference type="AlphaFoldDB" id="T1KTW8"/>
<feature type="domain" description="RRM" evidence="4">
    <location>
        <begin position="103"/>
        <end position="179"/>
    </location>
</feature>
<dbReference type="InterPro" id="IPR029063">
    <property type="entry name" value="SAM-dependent_MTases_sf"/>
</dbReference>
<proteinExistence type="predicted"/>
<reference evidence="6" key="1">
    <citation type="submission" date="2011-08" db="EMBL/GenBank/DDBJ databases">
        <authorList>
            <person name="Rombauts S."/>
        </authorList>
    </citation>
    <scope>NUCLEOTIDE SEQUENCE</scope>
    <source>
        <strain evidence="6">London</strain>
    </source>
</reference>
<evidence type="ECO:0000256" key="2">
    <source>
        <dbReference type="PROSITE-ProRule" id="PRU00176"/>
    </source>
</evidence>
<dbReference type="eggNOG" id="KOG2187">
    <property type="taxonomic scope" value="Eukaryota"/>
</dbReference>
<evidence type="ECO:0000259" key="4">
    <source>
        <dbReference type="PROSITE" id="PS50102"/>
    </source>
</evidence>
<evidence type="ECO:0000313" key="6">
    <source>
        <dbReference type="Proteomes" id="UP000015104"/>
    </source>
</evidence>
<evidence type="ECO:0000256" key="3">
    <source>
        <dbReference type="SAM" id="MobiDB-lite"/>
    </source>
</evidence>
<feature type="compositionally biased region" description="Acidic residues" evidence="3">
    <location>
        <begin position="70"/>
        <end position="80"/>
    </location>
</feature>
<dbReference type="SUPFAM" id="SSF54928">
    <property type="entry name" value="RNA-binding domain, RBD"/>
    <property type="match status" value="1"/>
</dbReference>
<dbReference type="EnsemblMetazoa" id="tetur21g01280.1">
    <property type="protein sequence ID" value="tetur21g01280.1"/>
    <property type="gene ID" value="tetur21g01280"/>
</dbReference>
<dbReference type="Gene3D" id="3.30.70.330">
    <property type="match status" value="1"/>
</dbReference>
<dbReference type="EMBL" id="CAEY01000548">
    <property type="status" value="NOT_ANNOTATED_CDS"/>
    <property type="molecule type" value="Genomic_DNA"/>
</dbReference>
<dbReference type="SUPFAM" id="SSF53335">
    <property type="entry name" value="S-adenosyl-L-methionine-dependent methyltransferases"/>
    <property type="match status" value="1"/>
</dbReference>
<dbReference type="InterPro" id="IPR035979">
    <property type="entry name" value="RBD_domain_sf"/>
</dbReference>
<dbReference type="InterPro" id="IPR012677">
    <property type="entry name" value="Nucleotide-bd_a/b_plait_sf"/>
</dbReference>
<feature type="region of interest" description="Disordered" evidence="3">
    <location>
        <begin position="49"/>
        <end position="83"/>
    </location>
</feature>
<reference evidence="5" key="2">
    <citation type="submission" date="2015-06" db="UniProtKB">
        <authorList>
            <consortium name="EnsemblMetazoa"/>
        </authorList>
    </citation>
    <scope>IDENTIFICATION</scope>
</reference>
<dbReference type="PANTHER" id="PTHR45904">
    <property type="entry name" value="TRNA (URACIL-5-)-METHYLTRANSFERASE"/>
    <property type="match status" value="1"/>
</dbReference>
<dbReference type="Pfam" id="PF00076">
    <property type="entry name" value="RRM_1"/>
    <property type="match status" value="1"/>
</dbReference>
<dbReference type="Proteomes" id="UP000015104">
    <property type="component" value="Unassembled WGS sequence"/>
</dbReference>
<sequence>MEVSPIKAEVIDNIKVEDNVIGDKAGAAETSIGGKHKLAEESLKFSVGEIKTEDDENGSSSNKKIKSEVDYDDVKDDEELEEKKPEDDPYAYIKLGHFTCEIYKMELGNLPRFISYTCLKKLIEKNCKVKPHKIKVIKEGNKPYSFISFKSADDRDKAIGIMNGLTWKKQKLYAKRANPAKDPLIKRRLEEDLSTEPEIGLENIADAGDRLNDKICPLWRTPYDEQLKIKAENYLAFLISLRKDIIHLTESPGDTQFNTIKWANEIGEQNNGSICPIEEIKPSPVTSGYRNKCEFSIGPGKIVGFRLGLYKEGSLSVITPPENCPIVSSKIRNIVLLFQDYLQTRDFDAFNNVTHEGVWRQLTVRATDLGAMLIIAQS</sequence>
<evidence type="ECO:0000313" key="5">
    <source>
        <dbReference type="EnsemblMetazoa" id="tetur21g01280.1"/>
    </source>
</evidence>
<dbReference type="PANTHER" id="PTHR45904:SF2">
    <property type="entry name" value="TRNA (URACIL-5-)-METHYLTRANSFERASE HOMOLOG A"/>
    <property type="match status" value="1"/>
</dbReference>
<protein>
    <recommendedName>
        <fullName evidence="4">RRM domain-containing protein</fullName>
    </recommendedName>
</protein>
<organism evidence="5 6">
    <name type="scientific">Tetranychus urticae</name>
    <name type="common">Two-spotted spider mite</name>
    <dbReference type="NCBI Taxonomy" id="32264"/>
    <lineage>
        <taxon>Eukaryota</taxon>
        <taxon>Metazoa</taxon>
        <taxon>Ecdysozoa</taxon>
        <taxon>Arthropoda</taxon>
        <taxon>Chelicerata</taxon>
        <taxon>Arachnida</taxon>
        <taxon>Acari</taxon>
        <taxon>Acariformes</taxon>
        <taxon>Trombidiformes</taxon>
        <taxon>Prostigmata</taxon>
        <taxon>Eleutherengona</taxon>
        <taxon>Raphignathae</taxon>
        <taxon>Tetranychoidea</taxon>
        <taxon>Tetranychidae</taxon>
        <taxon>Tetranychus</taxon>
    </lineage>
</organism>
<dbReference type="STRING" id="32264.T1KTW8"/>
<dbReference type="InterPro" id="IPR000504">
    <property type="entry name" value="RRM_dom"/>
</dbReference>
<keyword evidence="6" id="KW-1185">Reference proteome</keyword>
<keyword evidence="1 2" id="KW-0694">RNA-binding</keyword>
<name>T1KTW8_TETUR</name>
<dbReference type="InterPro" id="IPR045850">
    <property type="entry name" value="TRM2_met"/>
</dbReference>